<comment type="caution">
    <text evidence="1">The sequence shown here is derived from an EMBL/GenBank/DDBJ whole genome shotgun (WGS) entry which is preliminary data.</text>
</comment>
<dbReference type="InterPro" id="IPR006439">
    <property type="entry name" value="HAD-SF_hydro_IA"/>
</dbReference>
<dbReference type="RefSeq" id="WP_110290316.1">
    <property type="nucleotide sequence ID" value="NZ_QICS01000001.1"/>
</dbReference>
<sequence length="219" mass="24644">MKKLKNIKDIQGAIFDMDGTLIDSMEMWDNIASQYLLSKGIMPEDNLGHILKNMSMQQGCDYVIETYSMTETSQEIVAGINTMIAQKYKTELPAKKGALELIEALAKKNVAMCVATASDYHLADMCLTRIGIRKYLKGIYTCGEIKTGKDKPELFEYALERLGTQKECTYVFEDSLYAAVTAKQAGFRVVGVYDKISKHESEILKETVDIYITTLDELQ</sequence>
<dbReference type="PANTHER" id="PTHR18901:SF38">
    <property type="entry name" value="PSEUDOURIDINE-5'-PHOSPHATASE"/>
    <property type="match status" value="1"/>
</dbReference>
<proteinExistence type="predicted"/>
<dbReference type="GO" id="GO:0016791">
    <property type="term" value="F:phosphatase activity"/>
    <property type="evidence" value="ECO:0007669"/>
    <property type="project" value="TreeGrafter"/>
</dbReference>
<evidence type="ECO:0000313" key="2">
    <source>
        <dbReference type="Proteomes" id="UP000247523"/>
    </source>
</evidence>
<evidence type="ECO:0000313" key="1">
    <source>
        <dbReference type="EMBL" id="PXV96117.1"/>
    </source>
</evidence>
<organism evidence="1 2">
    <name type="scientific">Lachnotalea glycerini</name>
    <dbReference type="NCBI Taxonomy" id="1763509"/>
    <lineage>
        <taxon>Bacteria</taxon>
        <taxon>Bacillati</taxon>
        <taxon>Bacillota</taxon>
        <taxon>Clostridia</taxon>
        <taxon>Lachnospirales</taxon>
        <taxon>Lachnospiraceae</taxon>
        <taxon>Lachnotalea</taxon>
    </lineage>
</organism>
<dbReference type="Proteomes" id="UP000247523">
    <property type="component" value="Unassembled WGS sequence"/>
</dbReference>
<dbReference type="NCBIfam" id="TIGR01509">
    <property type="entry name" value="HAD-SF-IA-v3"/>
    <property type="match status" value="1"/>
</dbReference>
<dbReference type="PANTHER" id="PTHR18901">
    <property type="entry name" value="2-DEOXYGLUCOSE-6-PHOSPHATE PHOSPHATASE 2"/>
    <property type="match status" value="1"/>
</dbReference>
<dbReference type="SFLD" id="SFLDG01129">
    <property type="entry name" value="C1.5:_HAD__Beta-PGM__Phosphata"/>
    <property type="match status" value="1"/>
</dbReference>
<dbReference type="AlphaFoldDB" id="A0A318EXX6"/>
<reference evidence="1 2" key="1">
    <citation type="submission" date="2018-05" db="EMBL/GenBank/DDBJ databases">
        <title>Genomic Encyclopedia of Type Strains, Phase IV (KMG-IV): sequencing the most valuable type-strain genomes for metagenomic binning, comparative biology and taxonomic classification.</title>
        <authorList>
            <person name="Goeker M."/>
        </authorList>
    </citation>
    <scope>NUCLEOTIDE SEQUENCE [LARGE SCALE GENOMIC DNA]</scope>
    <source>
        <strain evidence="1 2">DSM 28816</strain>
    </source>
</reference>
<gene>
    <name evidence="1" type="ORF">C8E03_101750</name>
</gene>
<accession>A0A318EXX6</accession>
<dbReference type="Gene3D" id="3.40.50.1000">
    <property type="entry name" value="HAD superfamily/HAD-like"/>
    <property type="match status" value="1"/>
</dbReference>
<dbReference type="InterPro" id="IPR023198">
    <property type="entry name" value="PGP-like_dom2"/>
</dbReference>
<name>A0A318EXX6_9FIRM</name>
<dbReference type="Gene3D" id="1.10.150.240">
    <property type="entry name" value="Putative phosphatase, domain 2"/>
    <property type="match status" value="1"/>
</dbReference>
<dbReference type="SUPFAM" id="SSF56784">
    <property type="entry name" value="HAD-like"/>
    <property type="match status" value="1"/>
</dbReference>
<dbReference type="EMBL" id="QICS01000001">
    <property type="protein sequence ID" value="PXV96117.1"/>
    <property type="molecule type" value="Genomic_DNA"/>
</dbReference>
<dbReference type="Pfam" id="PF13419">
    <property type="entry name" value="HAD_2"/>
    <property type="match status" value="1"/>
</dbReference>
<dbReference type="SFLD" id="SFLDS00003">
    <property type="entry name" value="Haloacid_Dehalogenase"/>
    <property type="match status" value="1"/>
</dbReference>
<keyword evidence="1" id="KW-0378">Hydrolase</keyword>
<protein>
    <submittedName>
        <fullName evidence="1">HAD superfamily hydrolase (TIGR01509 family)</fullName>
    </submittedName>
</protein>
<dbReference type="InterPro" id="IPR041492">
    <property type="entry name" value="HAD_2"/>
</dbReference>
<dbReference type="InterPro" id="IPR023214">
    <property type="entry name" value="HAD_sf"/>
</dbReference>
<dbReference type="InterPro" id="IPR036412">
    <property type="entry name" value="HAD-like_sf"/>
</dbReference>